<keyword evidence="6" id="KW-1185">Reference proteome</keyword>
<dbReference type="Proteomes" id="UP000005240">
    <property type="component" value="Unassembled WGS sequence"/>
</dbReference>
<dbReference type="GO" id="GO:0004190">
    <property type="term" value="F:aspartic-type endopeptidase activity"/>
    <property type="evidence" value="ECO:0007669"/>
    <property type="project" value="InterPro"/>
</dbReference>
<dbReference type="AlphaFoldDB" id="A0A180GRE4"/>
<dbReference type="STRING" id="630390.A0A180GRE4"/>
<reference evidence="5" key="4">
    <citation type="submission" date="2025-05" db="UniProtKB">
        <authorList>
            <consortium name="EnsemblFungi"/>
        </authorList>
    </citation>
    <scope>IDENTIFICATION</scope>
    <source>
        <strain evidence="5">isolate 1-1 / race 1 (BBBD)</strain>
    </source>
</reference>
<keyword evidence="2" id="KW-0863">Zinc-finger</keyword>
<protein>
    <submittedName>
        <fullName evidence="5">CCHC-type domain-containing protein</fullName>
    </submittedName>
</protein>
<evidence type="ECO:0000313" key="5">
    <source>
        <dbReference type="EnsemblFungi" id="PTTG_26756-t43_1-p1"/>
    </source>
</evidence>
<gene>
    <name evidence="4" type="ORF">PTTG_26756</name>
</gene>
<dbReference type="EnsemblFungi" id="PTTG_26756-t43_1">
    <property type="protein sequence ID" value="PTTG_26756-t43_1-p1"/>
    <property type="gene ID" value="PTTG_26756"/>
</dbReference>
<organism evidence="4">
    <name type="scientific">Puccinia triticina (isolate 1-1 / race 1 (BBBD))</name>
    <name type="common">Brown leaf rust fungus</name>
    <dbReference type="NCBI Taxonomy" id="630390"/>
    <lineage>
        <taxon>Eukaryota</taxon>
        <taxon>Fungi</taxon>
        <taxon>Dikarya</taxon>
        <taxon>Basidiomycota</taxon>
        <taxon>Pucciniomycotina</taxon>
        <taxon>Pucciniomycetes</taxon>
        <taxon>Pucciniales</taxon>
        <taxon>Pucciniaceae</taxon>
        <taxon>Puccinia</taxon>
    </lineage>
</organism>
<reference evidence="4" key="1">
    <citation type="submission" date="2009-11" db="EMBL/GenBank/DDBJ databases">
        <authorList>
            <consortium name="The Broad Institute Genome Sequencing Platform"/>
            <person name="Ward D."/>
            <person name="Feldgarden M."/>
            <person name="Earl A."/>
            <person name="Young S.K."/>
            <person name="Zeng Q."/>
            <person name="Koehrsen M."/>
            <person name="Alvarado L."/>
            <person name="Berlin A."/>
            <person name="Bochicchio J."/>
            <person name="Borenstein D."/>
            <person name="Chapman S.B."/>
            <person name="Chen Z."/>
            <person name="Engels R."/>
            <person name="Freedman E."/>
            <person name="Gellesch M."/>
            <person name="Goldberg J."/>
            <person name="Griggs A."/>
            <person name="Gujja S."/>
            <person name="Heilman E."/>
            <person name="Heiman D."/>
            <person name="Hepburn T."/>
            <person name="Howarth C."/>
            <person name="Jen D."/>
            <person name="Larson L."/>
            <person name="Lewis B."/>
            <person name="Mehta T."/>
            <person name="Park D."/>
            <person name="Pearson M."/>
            <person name="Roberts A."/>
            <person name="Saif S."/>
            <person name="Shea T."/>
            <person name="Shenoy N."/>
            <person name="Sisk P."/>
            <person name="Stolte C."/>
            <person name="Sykes S."/>
            <person name="Thomson T."/>
            <person name="Walk T."/>
            <person name="White J."/>
            <person name="Yandava C."/>
            <person name="Izard J."/>
            <person name="Baranova O.V."/>
            <person name="Blanton J.M."/>
            <person name="Tanner A.C."/>
            <person name="Dewhirst F.E."/>
            <person name="Haas B."/>
            <person name="Nusbaum C."/>
            <person name="Birren B."/>
        </authorList>
    </citation>
    <scope>NUCLEOTIDE SEQUENCE [LARGE SCALE GENOMIC DNA]</scope>
    <source>
        <strain evidence="4">1-1 BBBD Race 1</strain>
    </source>
</reference>
<accession>A0A180GRE4</accession>
<sequence length="170" mass="18206">MSRAETRTAPTKQKIDPNTMDLSALNGQLCDSKKTRMMQEGLCFQCGVQGHISCNCLTKKGKGHGNARILAMEDQIRQLVNGMAAMGGGGPADKGRKGWADLTTPQISLPPASLLIDSGASHNVLRDSYAATAGLLRNTTASKRTISRFDGSTSRAAYEIDLTLNEEPRP</sequence>
<keyword evidence="1" id="KW-0507">mRNA processing</keyword>
<evidence type="ECO:0000313" key="6">
    <source>
        <dbReference type="Proteomes" id="UP000005240"/>
    </source>
</evidence>
<feature type="domain" description="CCHC-type" evidence="3">
    <location>
        <begin position="43"/>
        <end position="56"/>
    </location>
</feature>
<dbReference type="InterPro" id="IPR001969">
    <property type="entry name" value="Aspartic_peptidase_AS"/>
</dbReference>
<name>A0A180GRE4_PUCT1</name>
<evidence type="ECO:0000256" key="1">
    <source>
        <dbReference type="ARBA" id="ARBA00022664"/>
    </source>
</evidence>
<evidence type="ECO:0000256" key="2">
    <source>
        <dbReference type="PROSITE-ProRule" id="PRU00047"/>
    </source>
</evidence>
<evidence type="ECO:0000259" key="3">
    <source>
        <dbReference type="PROSITE" id="PS50158"/>
    </source>
</evidence>
<dbReference type="PROSITE" id="PS00141">
    <property type="entry name" value="ASP_PROTEASE"/>
    <property type="match status" value="1"/>
</dbReference>
<keyword evidence="2" id="KW-0862">Zinc</keyword>
<evidence type="ECO:0000313" key="4">
    <source>
        <dbReference type="EMBL" id="OAV95094.1"/>
    </source>
</evidence>
<reference evidence="5 6" key="3">
    <citation type="journal article" date="2017" name="G3 (Bethesda)">
        <title>Comparative analysis highlights variable genome content of wheat rusts and divergence of the mating loci.</title>
        <authorList>
            <person name="Cuomo C.A."/>
            <person name="Bakkeren G."/>
            <person name="Khalil H.B."/>
            <person name="Panwar V."/>
            <person name="Joly D."/>
            <person name="Linning R."/>
            <person name="Sakthikumar S."/>
            <person name="Song X."/>
            <person name="Adiconis X."/>
            <person name="Fan L."/>
            <person name="Goldberg J.M."/>
            <person name="Levin J.Z."/>
            <person name="Young S."/>
            <person name="Zeng Q."/>
            <person name="Anikster Y."/>
            <person name="Bruce M."/>
            <person name="Wang M."/>
            <person name="Yin C."/>
            <person name="McCallum B."/>
            <person name="Szabo L.J."/>
            <person name="Hulbert S."/>
            <person name="Chen X."/>
            <person name="Fellers J.P."/>
        </authorList>
    </citation>
    <scope>NUCLEOTIDE SEQUENCE</scope>
    <source>
        <strain evidence="6">Isolate 1-1 / race 1 (BBBD)</strain>
        <strain evidence="5">isolate 1-1 / race 1 (BBBD)</strain>
    </source>
</reference>
<proteinExistence type="predicted"/>
<dbReference type="InterPro" id="IPR001878">
    <property type="entry name" value="Znf_CCHC"/>
</dbReference>
<dbReference type="VEuPathDB" id="FungiDB:PTTG_26756"/>
<dbReference type="GO" id="GO:0008270">
    <property type="term" value="F:zinc ion binding"/>
    <property type="evidence" value="ECO:0007669"/>
    <property type="project" value="UniProtKB-KW"/>
</dbReference>
<reference evidence="4" key="2">
    <citation type="submission" date="2016-05" db="EMBL/GenBank/DDBJ databases">
        <title>Comparative analysis highlights variable genome content of wheat rusts and divergence of the mating loci.</title>
        <authorList>
            <person name="Cuomo C.A."/>
            <person name="Bakkeren G."/>
            <person name="Szabo L."/>
            <person name="Khalil H."/>
            <person name="Joly D."/>
            <person name="Goldberg J."/>
            <person name="Young S."/>
            <person name="Zeng Q."/>
            <person name="Fellers J."/>
        </authorList>
    </citation>
    <scope>NUCLEOTIDE SEQUENCE [LARGE SCALE GENOMIC DNA]</scope>
    <source>
        <strain evidence="4">1-1 BBBD Race 1</strain>
    </source>
</reference>
<keyword evidence="2" id="KW-0479">Metal-binding</keyword>
<dbReference type="GO" id="GO:0006508">
    <property type="term" value="P:proteolysis"/>
    <property type="evidence" value="ECO:0007669"/>
    <property type="project" value="InterPro"/>
</dbReference>
<dbReference type="PROSITE" id="PS50158">
    <property type="entry name" value="ZF_CCHC"/>
    <property type="match status" value="1"/>
</dbReference>
<dbReference type="GO" id="GO:0003676">
    <property type="term" value="F:nucleic acid binding"/>
    <property type="evidence" value="ECO:0007669"/>
    <property type="project" value="InterPro"/>
</dbReference>
<dbReference type="EMBL" id="ADAS02000032">
    <property type="protein sequence ID" value="OAV95094.1"/>
    <property type="molecule type" value="Genomic_DNA"/>
</dbReference>
<dbReference type="OrthoDB" id="3269305at2759"/>
<dbReference type="GO" id="GO:0006397">
    <property type="term" value="P:mRNA processing"/>
    <property type="evidence" value="ECO:0007669"/>
    <property type="project" value="UniProtKB-KW"/>
</dbReference>
<dbReference type="SUPFAM" id="SSF57756">
    <property type="entry name" value="Retrovirus zinc finger-like domains"/>
    <property type="match status" value="1"/>
</dbReference>
<dbReference type="InterPro" id="IPR036875">
    <property type="entry name" value="Znf_CCHC_sf"/>
</dbReference>